<comment type="caution">
    <text evidence="2">The sequence shown here is derived from an EMBL/GenBank/DDBJ whole genome shotgun (WGS) entry which is preliminary data.</text>
</comment>
<evidence type="ECO:0000313" key="3">
    <source>
        <dbReference type="Proteomes" id="UP001190700"/>
    </source>
</evidence>
<gene>
    <name evidence="2" type="ORF">CYMTET_34269</name>
</gene>
<evidence type="ECO:0000313" key="2">
    <source>
        <dbReference type="EMBL" id="KAK3256602.1"/>
    </source>
</evidence>
<feature type="compositionally biased region" description="Basic and acidic residues" evidence="1">
    <location>
        <begin position="1"/>
        <end position="17"/>
    </location>
</feature>
<dbReference type="Proteomes" id="UP001190700">
    <property type="component" value="Unassembled WGS sequence"/>
</dbReference>
<name>A0AAE0FBF6_9CHLO</name>
<keyword evidence="3" id="KW-1185">Reference proteome</keyword>
<accession>A0AAE0FBF6</accession>
<organism evidence="2 3">
    <name type="scientific">Cymbomonas tetramitiformis</name>
    <dbReference type="NCBI Taxonomy" id="36881"/>
    <lineage>
        <taxon>Eukaryota</taxon>
        <taxon>Viridiplantae</taxon>
        <taxon>Chlorophyta</taxon>
        <taxon>Pyramimonadophyceae</taxon>
        <taxon>Pyramimonadales</taxon>
        <taxon>Pyramimonadaceae</taxon>
        <taxon>Cymbomonas</taxon>
    </lineage>
</organism>
<reference evidence="2 3" key="1">
    <citation type="journal article" date="2015" name="Genome Biol. Evol.">
        <title>Comparative Genomics of a Bacterivorous Green Alga Reveals Evolutionary Causalities and Consequences of Phago-Mixotrophic Mode of Nutrition.</title>
        <authorList>
            <person name="Burns J.A."/>
            <person name="Paasch A."/>
            <person name="Narechania A."/>
            <person name="Kim E."/>
        </authorList>
    </citation>
    <scope>NUCLEOTIDE SEQUENCE [LARGE SCALE GENOMIC DNA]</scope>
    <source>
        <strain evidence="2 3">PLY_AMNH</strain>
    </source>
</reference>
<sequence>MAKEQRLVRDNRAEDWTPTKTSRKYKMFERLDPDFYAAQAEQGGAVGPKVSGAAYSGVDNKIVEVLGQLMTRLQKIEAAIKFQRLGASSQPLKNKRGKGLVE</sequence>
<dbReference type="AlphaFoldDB" id="A0AAE0FBF6"/>
<evidence type="ECO:0000256" key="1">
    <source>
        <dbReference type="SAM" id="MobiDB-lite"/>
    </source>
</evidence>
<proteinExistence type="predicted"/>
<protein>
    <submittedName>
        <fullName evidence="2">Uncharacterized protein</fullName>
    </submittedName>
</protein>
<feature type="region of interest" description="Disordered" evidence="1">
    <location>
        <begin position="1"/>
        <end position="20"/>
    </location>
</feature>
<dbReference type="EMBL" id="LGRX02021505">
    <property type="protein sequence ID" value="KAK3256602.1"/>
    <property type="molecule type" value="Genomic_DNA"/>
</dbReference>